<name>A0ACC2R6X9_9NEOP</name>
<sequence length="157" mass="17906">MELHLHLTVAFRALDHKWGKPVDLDTPEDLSTCVPAVVDRPTATFSSEEYLITRRRPKPYSRPEETRRKENEVVNDSFADISCPRVPSASYLEELSNCNGKSNSRTTNLSVALDRNENNFEEGSPVTPDSELEEATERGKQRNLFRLLKKCKKVLTK</sequence>
<gene>
    <name evidence="1" type="ORF">PYW08_013793</name>
</gene>
<reference evidence="1" key="1">
    <citation type="submission" date="2023-03" db="EMBL/GenBank/DDBJ databases">
        <title>Chromosome-level genomes of two armyworms, Mythimna separata and Mythimna loreyi, provide insights into the biosynthesis and reception of sex pheromones.</title>
        <authorList>
            <person name="Zhao H."/>
        </authorList>
    </citation>
    <scope>NUCLEOTIDE SEQUENCE</scope>
    <source>
        <strain evidence="1">BeijingLab</strain>
    </source>
</reference>
<dbReference type="Proteomes" id="UP001231649">
    <property type="component" value="Chromosome 5"/>
</dbReference>
<protein>
    <submittedName>
        <fullName evidence="1">Uncharacterized protein</fullName>
    </submittedName>
</protein>
<organism evidence="1 2">
    <name type="scientific">Mythimna loreyi</name>
    <dbReference type="NCBI Taxonomy" id="667449"/>
    <lineage>
        <taxon>Eukaryota</taxon>
        <taxon>Metazoa</taxon>
        <taxon>Ecdysozoa</taxon>
        <taxon>Arthropoda</taxon>
        <taxon>Hexapoda</taxon>
        <taxon>Insecta</taxon>
        <taxon>Pterygota</taxon>
        <taxon>Neoptera</taxon>
        <taxon>Endopterygota</taxon>
        <taxon>Lepidoptera</taxon>
        <taxon>Glossata</taxon>
        <taxon>Ditrysia</taxon>
        <taxon>Noctuoidea</taxon>
        <taxon>Noctuidae</taxon>
        <taxon>Noctuinae</taxon>
        <taxon>Hadenini</taxon>
        <taxon>Mythimna</taxon>
    </lineage>
</organism>
<evidence type="ECO:0000313" key="1">
    <source>
        <dbReference type="EMBL" id="KAJ8734543.1"/>
    </source>
</evidence>
<proteinExistence type="predicted"/>
<comment type="caution">
    <text evidence="1">The sequence shown here is derived from an EMBL/GenBank/DDBJ whole genome shotgun (WGS) entry which is preliminary data.</text>
</comment>
<evidence type="ECO:0000313" key="2">
    <source>
        <dbReference type="Proteomes" id="UP001231649"/>
    </source>
</evidence>
<accession>A0ACC2R6X9</accession>
<keyword evidence="2" id="KW-1185">Reference proteome</keyword>
<dbReference type="EMBL" id="CM056781">
    <property type="protein sequence ID" value="KAJ8734543.1"/>
    <property type="molecule type" value="Genomic_DNA"/>
</dbReference>